<name>A0A810PXL7_9FIRM</name>
<feature type="transmembrane region" description="Helical" evidence="6">
    <location>
        <begin position="143"/>
        <end position="164"/>
    </location>
</feature>
<protein>
    <recommendedName>
        <fullName evidence="6">TVP38/TMEM64 family membrane protein</fullName>
    </recommendedName>
</protein>
<dbReference type="InterPro" id="IPR015414">
    <property type="entry name" value="TMEM64"/>
</dbReference>
<accession>A0A810PXL7</accession>
<dbReference type="InterPro" id="IPR032816">
    <property type="entry name" value="VTT_dom"/>
</dbReference>
<keyword evidence="4 6" id="KW-1133">Transmembrane helix</keyword>
<dbReference type="AlphaFoldDB" id="A0A810PXL7"/>
<evidence type="ECO:0000256" key="3">
    <source>
        <dbReference type="ARBA" id="ARBA00022692"/>
    </source>
</evidence>
<evidence type="ECO:0000256" key="6">
    <source>
        <dbReference type="RuleBase" id="RU366058"/>
    </source>
</evidence>
<evidence type="ECO:0000313" key="8">
    <source>
        <dbReference type="EMBL" id="BCK80344.1"/>
    </source>
</evidence>
<feature type="transmembrane region" description="Helical" evidence="6">
    <location>
        <begin position="55"/>
        <end position="75"/>
    </location>
</feature>
<dbReference type="PANTHER" id="PTHR12677:SF59">
    <property type="entry name" value="GOLGI APPARATUS MEMBRANE PROTEIN TVP38-RELATED"/>
    <property type="match status" value="1"/>
</dbReference>
<comment type="similarity">
    <text evidence="6">Belongs to the TVP38/TMEM64 family.</text>
</comment>
<evidence type="ECO:0000256" key="2">
    <source>
        <dbReference type="ARBA" id="ARBA00022475"/>
    </source>
</evidence>
<sequence>MEKRHFTENQKKLIGGVAIVIFVVFSAAICWFVGKPMVKFVSEPEKFRMWVDSHGLWSQVAYVGMTLLQVLVAVIPGEPLEISGGYAFGAVQGTVLCMLGAFLGSVAVFAFVRRFGRELVEVFFPKEKIESLRFLQSSPKRELLFWLVFVVPGTPKDLLCYFAGLTDLSWGKWLLICSLGRVPSIVTSTVGGNALGGKNYLFAILVFAGTLAVSAIGLLIYRGLCHRHEKKQNGKT</sequence>
<evidence type="ECO:0000256" key="5">
    <source>
        <dbReference type="ARBA" id="ARBA00023136"/>
    </source>
</evidence>
<dbReference type="PANTHER" id="PTHR12677">
    <property type="entry name" value="GOLGI APPARATUS MEMBRANE PROTEIN TVP38-RELATED"/>
    <property type="match status" value="1"/>
</dbReference>
<dbReference type="RefSeq" id="WP_213541314.1">
    <property type="nucleotide sequence ID" value="NZ_AP023418.1"/>
</dbReference>
<feature type="transmembrane region" description="Helical" evidence="6">
    <location>
        <begin position="87"/>
        <end position="112"/>
    </location>
</feature>
<keyword evidence="3 6" id="KW-0812">Transmembrane</keyword>
<comment type="subcellular location">
    <subcellularLocation>
        <location evidence="1 6">Cell membrane</location>
        <topology evidence="1 6">Multi-pass membrane protein</topology>
    </subcellularLocation>
</comment>
<reference evidence="8" key="1">
    <citation type="submission" date="2020-09" db="EMBL/GenBank/DDBJ databases">
        <title>New species isolated from human feces.</title>
        <authorList>
            <person name="Kitahara M."/>
            <person name="Shigeno Y."/>
            <person name="Shime M."/>
            <person name="Matsumoto Y."/>
            <person name="Nakamura S."/>
            <person name="Motooka D."/>
            <person name="Fukuoka S."/>
            <person name="Nishikawa H."/>
            <person name="Benno Y."/>
        </authorList>
    </citation>
    <scope>NUCLEOTIDE SEQUENCE</scope>
    <source>
        <strain evidence="8">MM50</strain>
    </source>
</reference>
<organism evidence="8 9">
    <name type="scientific">Vescimonas coprocola</name>
    <dbReference type="NCBI Taxonomy" id="2714355"/>
    <lineage>
        <taxon>Bacteria</taxon>
        <taxon>Bacillati</taxon>
        <taxon>Bacillota</taxon>
        <taxon>Clostridia</taxon>
        <taxon>Eubacteriales</taxon>
        <taxon>Oscillospiraceae</taxon>
        <taxon>Vescimonas</taxon>
    </lineage>
</organism>
<evidence type="ECO:0000313" key="9">
    <source>
        <dbReference type="Proteomes" id="UP000681035"/>
    </source>
</evidence>
<dbReference type="GO" id="GO:0005886">
    <property type="term" value="C:plasma membrane"/>
    <property type="evidence" value="ECO:0007669"/>
    <property type="project" value="UniProtKB-SubCell"/>
</dbReference>
<gene>
    <name evidence="8" type="ORF">MM50RIKEN_01070</name>
</gene>
<feature type="domain" description="VTT" evidence="7">
    <location>
        <begin position="75"/>
        <end position="192"/>
    </location>
</feature>
<keyword evidence="9" id="KW-1185">Reference proteome</keyword>
<keyword evidence="5 6" id="KW-0472">Membrane</keyword>
<dbReference type="KEGG" id="vcop:MM50RIKEN_01070"/>
<feature type="transmembrane region" description="Helical" evidence="6">
    <location>
        <begin position="13"/>
        <end position="34"/>
    </location>
</feature>
<evidence type="ECO:0000259" key="7">
    <source>
        <dbReference type="Pfam" id="PF09335"/>
    </source>
</evidence>
<proteinExistence type="inferred from homology"/>
<dbReference type="Pfam" id="PF09335">
    <property type="entry name" value="VTT_dom"/>
    <property type="match status" value="1"/>
</dbReference>
<evidence type="ECO:0000256" key="1">
    <source>
        <dbReference type="ARBA" id="ARBA00004651"/>
    </source>
</evidence>
<dbReference type="EMBL" id="AP023418">
    <property type="protein sequence ID" value="BCK80344.1"/>
    <property type="molecule type" value="Genomic_DNA"/>
</dbReference>
<evidence type="ECO:0000256" key="4">
    <source>
        <dbReference type="ARBA" id="ARBA00022989"/>
    </source>
</evidence>
<dbReference type="Proteomes" id="UP000681035">
    <property type="component" value="Chromosome"/>
</dbReference>
<feature type="transmembrane region" description="Helical" evidence="6">
    <location>
        <begin position="200"/>
        <end position="221"/>
    </location>
</feature>
<keyword evidence="2 6" id="KW-1003">Cell membrane</keyword>